<keyword evidence="8" id="KW-1185">Reference proteome</keyword>
<evidence type="ECO:0000256" key="3">
    <source>
        <dbReference type="ARBA" id="ARBA00023038"/>
    </source>
</evidence>
<dbReference type="Pfam" id="PF00412">
    <property type="entry name" value="LIM"/>
    <property type="match status" value="3"/>
</dbReference>
<dbReference type="PANTHER" id="PTHR24206">
    <property type="entry name" value="OS06G0237300 PROTEIN"/>
    <property type="match status" value="1"/>
</dbReference>
<evidence type="ECO:0000256" key="2">
    <source>
        <dbReference type="ARBA" id="ARBA00022833"/>
    </source>
</evidence>
<dbReference type="AlphaFoldDB" id="D3AVZ0"/>
<dbReference type="Proteomes" id="UP000001396">
    <property type="component" value="Unassembled WGS sequence"/>
</dbReference>
<evidence type="ECO:0000313" key="7">
    <source>
        <dbReference type="EMBL" id="EFA86463.1"/>
    </source>
</evidence>
<dbReference type="InterPro" id="IPR001781">
    <property type="entry name" value="Znf_LIM"/>
</dbReference>
<dbReference type="PROSITE" id="PS50023">
    <property type="entry name" value="LIM_DOMAIN_2"/>
    <property type="match status" value="3"/>
</dbReference>
<dbReference type="SMART" id="SM00132">
    <property type="entry name" value="LIM"/>
    <property type="match status" value="3"/>
</dbReference>
<feature type="region of interest" description="Disordered" evidence="5">
    <location>
        <begin position="370"/>
        <end position="473"/>
    </location>
</feature>
<feature type="compositionally biased region" description="Low complexity" evidence="5">
    <location>
        <begin position="459"/>
        <end position="473"/>
    </location>
</feature>
<dbReference type="FunFam" id="2.10.110.10:FF:000122">
    <property type="entry name" value="LIM domain and actin-binding protein"/>
    <property type="match status" value="3"/>
</dbReference>
<comment type="caution">
    <text evidence="7">The sequence shown here is derived from an EMBL/GenBank/DDBJ whole genome shotgun (WGS) entry which is preliminary data.</text>
</comment>
<dbReference type="EMBL" id="ADBJ01000002">
    <property type="protein sequence ID" value="EFA86463.1"/>
    <property type="molecule type" value="Genomic_DNA"/>
</dbReference>
<dbReference type="Gene3D" id="2.10.110.10">
    <property type="entry name" value="Cysteine Rich Protein"/>
    <property type="match status" value="3"/>
</dbReference>
<feature type="compositionally biased region" description="Acidic residues" evidence="5">
    <location>
        <begin position="396"/>
        <end position="408"/>
    </location>
</feature>
<feature type="domain" description="LIM zinc-binding" evidence="6">
    <location>
        <begin position="253"/>
        <end position="317"/>
    </location>
</feature>
<evidence type="ECO:0000313" key="8">
    <source>
        <dbReference type="Proteomes" id="UP000001396"/>
    </source>
</evidence>
<keyword evidence="3 4" id="KW-0440">LIM domain</keyword>
<evidence type="ECO:0000256" key="1">
    <source>
        <dbReference type="ARBA" id="ARBA00022723"/>
    </source>
</evidence>
<proteinExistence type="predicted"/>
<dbReference type="GeneID" id="31355790"/>
<evidence type="ECO:0000256" key="5">
    <source>
        <dbReference type="SAM" id="MobiDB-lite"/>
    </source>
</evidence>
<dbReference type="GO" id="GO:0046872">
    <property type="term" value="F:metal ion binding"/>
    <property type="evidence" value="ECO:0007669"/>
    <property type="project" value="UniProtKB-KW"/>
</dbReference>
<reference evidence="7 8" key="1">
    <citation type="journal article" date="2011" name="Genome Res.">
        <title>Phylogeny-wide analysis of social amoeba genomes highlights ancient origins for complex intercellular communication.</title>
        <authorList>
            <person name="Heidel A.J."/>
            <person name="Lawal H.M."/>
            <person name="Felder M."/>
            <person name="Schilde C."/>
            <person name="Helps N.R."/>
            <person name="Tunggal B."/>
            <person name="Rivero F."/>
            <person name="John U."/>
            <person name="Schleicher M."/>
            <person name="Eichinger L."/>
            <person name="Platzer M."/>
            <person name="Noegel A.A."/>
            <person name="Schaap P."/>
            <person name="Gloeckner G."/>
        </authorList>
    </citation>
    <scope>NUCLEOTIDE SEQUENCE [LARGE SCALE GENOMIC DNA]</scope>
    <source>
        <strain evidence="8">ATCC 26659 / Pp 5 / PN500</strain>
    </source>
</reference>
<keyword evidence="1 4" id="KW-0479">Metal-binding</keyword>
<dbReference type="CDD" id="cd09358">
    <property type="entry name" value="LIM_Mical_like"/>
    <property type="match status" value="3"/>
</dbReference>
<feature type="compositionally biased region" description="Basic and acidic residues" evidence="5">
    <location>
        <begin position="370"/>
        <end position="380"/>
    </location>
</feature>
<dbReference type="SUPFAM" id="SSF57716">
    <property type="entry name" value="Glucocorticoid receptor-like (DNA-binding domain)"/>
    <property type="match status" value="3"/>
</dbReference>
<evidence type="ECO:0000259" key="6">
    <source>
        <dbReference type="PROSITE" id="PS50023"/>
    </source>
</evidence>
<accession>D3AVZ0</accession>
<feature type="domain" description="LIM zinc-binding" evidence="6">
    <location>
        <begin position="131"/>
        <end position="195"/>
    </location>
</feature>
<name>D3AVZ0_HETP5</name>
<sequence length="473" mass="52806">MVNLGGGSEKCTACQKTVYLTEKIVVEDKEEKKTFHKLCLKCSHCKITLSLGSYASMNGVMYCKPHFKQLFATKGNYDEGFGKSKHSEKWTPQANPAASTPASFIKLEEVKTTEKKDTPTGISSKFSGSLEKCAVCSKTVYLTEKTVVEDKDDKKVLHKACLKCAHCSVTLNLGTYASMNGVFYCKPHFKQLFAAKGNFDDMAGNAAKSDKWTPQAVSAPATFVPVEKVAQEKNTQQSSNPDVAKKFSATSSEKCHLCVKTVYLTEKVVLEETDARRIFHKTCLKCSHCQVILNLGTLAQLDGVIYCKPHFKQLFALKGNLDEGFGRTKRTDNPFPYLEKKEDYVPSVDKIEQDSQAQAETEYEKFKRLSEQKYVDDDPKPVFNPEASYEHQQAAVDEEPAASEPEQQEQEKVEDEQPKVDQHEEKEEQQEEEKPAAAVEETPSSEEAVQEKSESAPEVNNDQSSDSSVSDQE</sequence>
<keyword evidence="2 4" id="KW-0862">Zinc</keyword>
<protein>
    <submittedName>
        <fullName evidence="7">LIM-type zinc finger-containing protein</fullName>
    </submittedName>
</protein>
<evidence type="ECO:0000256" key="4">
    <source>
        <dbReference type="PROSITE-ProRule" id="PRU00125"/>
    </source>
</evidence>
<feature type="domain" description="LIM zinc-binding" evidence="6">
    <location>
        <begin position="9"/>
        <end position="73"/>
    </location>
</feature>
<dbReference type="InParanoid" id="D3AVZ0"/>
<dbReference type="RefSeq" id="XP_020438568.1">
    <property type="nucleotide sequence ID" value="XM_020571294.1"/>
</dbReference>
<organism evidence="7 8">
    <name type="scientific">Heterostelium pallidum (strain ATCC 26659 / Pp 5 / PN500)</name>
    <name type="common">Cellular slime mold</name>
    <name type="synonym">Polysphondylium pallidum</name>
    <dbReference type="NCBI Taxonomy" id="670386"/>
    <lineage>
        <taxon>Eukaryota</taxon>
        <taxon>Amoebozoa</taxon>
        <taxon>Evosea</taxon>
        <taxon>Eumycetozoa</taxon>
        <taxon>Dictyostelia</taxon>
        <taxon>Acytosteliales</taxon>
        <taxon>Acytosteliaceae</taxon>
        <taxon>Heterostelium</taxon>
    </lineage>
</organism>
<dbReference type="OMA" id="VFYCKPH"/>
<gene>
    <name evidence="7" type="ORF">PPL_00256</name>
</gene>
<dbReference type="PROSITE" id="PS00478">
    <property type="entry name" value="LIM_DOMAIN_1"/>
    <property type="match status" value="2"/>
</dbReference>
<feature type="compositionally biased region" description="Basic and acidic residues" evidence="5">
    <location>
        <begin position="409"/>
        <end position="426"/>
    </location>
</feature>